<dbReference type="PANTHER" id="PTHR37482:SF1">
    <property type="entry name" value="OUTER MEMBRANE PROTEIN ASSEMBLY FACTOR BAME"/>
    <property type="match status" value="1"/>
</dbReference>
<dbReference type="Pfam" id="PF04355">
    <property type="entry name" value="BamE"/>
    <property type="match status" value="1"/>
</dbReference>
<keyword evidence="1 4" id="KW-0732">Signal</keyword>
<reference evidence="7" key="1">
    <citation type="submission" date="2016-10" db="EMBL/GenBank/DDBJ databases">
        <authorList>
            <person name="Varghese N."/>
            <person name="Submissions S."/>
        </authorList>
    </citation>
    <scope>NUCLEOTIDE SEQUENCE [LARGE SCALE GENOMIC DNA]</scope>
    <source>
        <strain evidence="7">DSM 13234</strain>
    </source>
</reference>
<evidence type="ECO:0000313" key="7">
    <source>
        <dbReference type="Proteomes" id="UP000182983"/>
    </source>
</evidence>
<dbReference type="EMBL" id="FNWO01000001">
    <property type="protein sequence ID" value="SEH25846.1"/>
    <property type="molecule type" value="Genomic_DNA"/>
</dbReference>
<name>A0A1H6GRE4_MAGFU</name>
<proteinExistence type="predicted"/>
<feature type="domain" description="Outer membrane protein assembly factor BamE" evidence="5">
    <location>
        <begin position="38"/>
        <end position="112"/>
    </location>
</feature>
<dbReference type="GO" id="GO:0030674">
    <property type="term" value="F:protein-macromolecule adaptor activity"/>
    <property type="evidence" value="ECO:0007669"/>
    <property type="project" value="TreeGrafter"/>
</dbReference>
<feature type="signal peptide" evidence="4">
    <location>
        <begin position="1"/>
        <end position="29"/>
    </location>
</feature>
<dbReference type="Proteomes" id="UP000182983">
    <property type="component" value="Unassembled WGS sequence"/>
</dbReference>
<evidence type="ECO:0000313" key="6">
    <source>
        <dbReference type="EMBL" id="SEH25846.1"/>
    </source>
</evidence>
<evidence type="ECO:0000259" key="5">
    <source>
        <dbReference type="Pfam" id="PF04355"/>
    </source>
</evidence>
<evidence type="ECO:0000256" key="4">
    <source>
        <dbReference type="SAM" id="SignalP"/>
    </source>
</evidence>
<dbReference type="GO" id="GO:0051205">
    <property type="term" value="P:protein insertion into membrane"/>
    <property type="evidence" value="ECO:0007669"/>
    <property type="project" value="TreeGrafter"/>
</dbReference>
<dbReference type="AlphaFoldDB" id="A0A1H6GRE4"/>
<dbReference type="InterPro" id="IPR026592">
    <property type="entry name" value="BamE"/>
</dbReference>
<keyword evidence="3" id="KW-0998">Cell outer membrane</keyword>
<feature type="chain" id="PRO_5010274637" evidence="4">
    <location>
        <begin position="30"/>
        <end position="158"/>
    </location>
</feature>
<dbReference type="InterPro" id="IPR007450">
    <property type="entry name" value="BamE_dom"/>
</dbReference>
<keyword evidence="7" id="KW-1185">Reference proteome</keyword>
<gene>
    <name evidence="6" type="ORF">SAMN04244559_00319</name>
</gene>
<keyword evidence="2" id="KW-0472">Membrane</keyword>
<sequence length="158" mass="17216">MLRRPLRMKKPRPARFALAALAAAVAASACTPIVELRGNLPPPEQLSQVVVGKSSRDDVQSLLGTPSNISPFDDDAWYYVSTVTERVSFFEPDIKERKVIAVLFDRSGTVRALETKGLAEGHDVIPVGRETPTAGQEMTILKQLMGNLGRFSKPAQGQ</sequence>
<dbReference type="OrthoDB" id="7160681at2"/>
<dbReference type="PROSITE" id="PS51257">
    <property type="entry name" value="PROKAR_LIPOPROTEIN"/>
    <property type="match status" value="1"/>
</dbReference>
<organism evidence="6 7">
    <name type="scientific">Magnetospirillum fulvum</name>
    <name type="common">Rhodospirillum fulvum</name>
    <dbReference type="NCBI Taxonomy" id="1082"/>
    <lineage>
        <taxon>Bacteria</taxon>
        <taxon>Pseudomonadati</taxon>
        <taxon>Pseudomonadota</taxon>
        <taxon>Alphaproteobacteria</taxon>
        <taxon>Rhodospirillales</taxon>
        <taxon>Rhodospirillaceae</taxon>
        <taxon>Magnetospirillum</taxon>
    </lineage>
</organism>
<protein>
    <submittedName>
        <fullName evidence="6">Beta-barrel assembly machine subunit BamE</fullName>
    </submittedName>
</protein>
<dbReference type="Gene3D" id="3.30.1450.10">
    <property type="match status" value="1"/>
</dbReference>
<dbReference type="GO" id="GO:1990063">
    <property type="term" value="C:Bam protein complex"/>
    <property type="evidence" value="ECO:0007669"/>
    <property type="project" value="TreeGrafter"/>
</dbReference>
<dbReference type="GO" id="GO:0043165">
    <property type="term" value="P:Gram-negative-bacterium-type cell outer membrane assembly"/>
    <property type="evidence" value="ECO:0007669"/>
    <property type="project" value="TreeGrafter"/>
</dbReference>
<dbReference type="InterPro" id="IPR037873">
    <property type="entry name" value="BamE-like"/>
</dbReference>
<evidence type="ECO:0000256" key="3">
    <source>
        <dbReference type="ARBA" id="ARBA00023237"/>
    </source>
</evidence>
<dbReference type="PANTHER" id="PTHR37482">
    <property type="entry name" value="OUTER MEMBRANE PROTEIN ASSEMBLY FACTOR BAME"/>
    <property type="match status" value="1"/>
</dbReference>
<evidence type="ECO:0000256" key="1">
    <source>
        <dbReference type="ARBA" id="ARBA00022729"/>
    </source>
</evidence>
<accession>A0A1H6GRE4</accession>
<evidence type="ECO:0000256" key="2">
    <source>
        <dbReference type="ARBA" id="ARBA00023136"/>
    </source>
</evidence>